<dbReference type="InterPro" id="IPR036047">
    <property type="entry name" value="F-box-like_dom_sf"/>
</dbReference>
<dbReference type="PROSITE" id="PS51477">
    <property type="entry name" value="PAH"/>
    <property type="match status" value="1"/>
</dbReference>
<dbReference type="Gene3D" id="1.20.1160.11">
    <property type="entry name" value="Paired amphipathic helix"/>
    <property type="match status" value="1"/>
</dbReference>
<dbReference type="PANTHER" id="PTHR33800:SF13">
    <property type="entry name" value="OS06G0113600 PROTEIN"/>
    <property type="match status" value="1"/>
</dbReference>
<dbReference type="InterPro" id="IPR001810">
    <property type="entry name" value="F-box_dom"/>
</dbReference>
<feature type="domain" description="F-box" evidence="4">
    <location>
        <begin position="104"/>
        <end position="137"/>
    </location>
</feature>
<keyword evidence="2 3" id="KW-0539">Nucleus</keyword>
<dbReference type="FunFam" id="1.20.1160.11:FF:000001">
    <property type="entry name" value="Paired amphipathic helix protein Sin3"/>
    <property type="match status" value="1"/>
</dbReference>
<protein>
    <recommendedName>
        <fullName evidence="4">F-box domain-containing protein</fullName>
    </recommendedName>
</protein>
<dbReference type="PROSITE" id="PS50181">
    <property type="entry name" value="FBOX"/>
    <property type="match status" value="1"/>
</dbReference>
<dbReference type="GO" id="GO:0006355">
    <property type="term" value="P:regulation of DNA-templated transcription"/>
    <property type="evidence" value="ECO:0007669"/>
    <property type="project" value="InterPro"/>
</dbReference>
<dbReference type="PANTHER" id="PTHR33800">
    <property type="entry name" value="OS06G0113600 PROTEIN"/>
    <property type="match status" value="1"/>
</dbReference>
<keyword evidence="7" id="KW-1185">Reference proteome</keyword>
<dbReference type="Pfam" id="PF03478">
    <property type="entry name" value="Beta-prop_KIB1-4"/>
    <property type="match status" value="1"/>
</dbReference>
<dbReference type="EMBL" id="OX451737">
    <property type="protein sequence ID" value="CAI8600591.1"/>
    <property type="molecule type" value="Genomic_DNA"/>
</dbReference>
<dbReference type="InterPro" id="IPR036600">
    <property type="entry name" value="PAH_sf"/>
</dbReference>
<evidence type="ECO:0000256" key="2">
    <source>
        <dbReference type="ARBA" id="ARBA00023242"/>
    </source>
</evidence>
<accession>A0AAV0ZRG6</accession>
<evidence type="ECO:0000313" key="7">
    <source>
        <dbReference type="Proteomes" id="UP001157006"/>
    </source>
</evidence>
<organism evidence="6 7">
    <name type="scientific">Vicia faba</name>
    <name type="common">Broad bean</name>
    <name type="synonym">Faba vulgaris</name>
    <dbReference type="NCBI Taxonomy" id="3906"/>
    <lineage>
        <taxon>Eukaryota</taxon>
        <taxon>Viridiplantae</taxon>
        <taxon>Streptophyta</taxon>
        <taxon>Embryophyta</taxon>
        <taxon>Tracheophyta</taxon>
        <taxon>Spermatophyta</taxon>
        <taxon>Magnoliopsida</taxon>
        <taxon>eudicotyledons</taxon>
        <taxon>Gunneridae</taxon>
        <taxon>Pentapetalae</taxon>
        <taxon>rosids</taxon>
        <taxon>fabids</taxon>
        <taxon>Fabales</taxon>
        <taxon>Fabaceae</taxon>
        <taxon>Papilionoideae</taxon>
        <taxon>50 kb inversion clade</taxon>
        <taxon>NPAAA clade</taxon>
        <taxon>Hologalegina</taxon>
        <taxon>IRL clade</taxon>
        <taxon>Fabeae</taxon>
        <taxon>Vicia</taxon>
    </lineage>
</organism>
<dbReference type="CDD" id="cd09917">
    <property type="entry name" value="F-box_SF"/>
    <property type="match status" value="1"/>
</dbReference>
<name>A0AAV0ZRG6_VICFA</name>
<dbReference type="Proteomes" id="UP001157006">
    <property type="component" value="Chromosome 2"/>
</dbReference>
<gene>
    <name evidence="5" type="ORF">VFH_II230640</name>
    <name evidence="6" type="ORF">VFH_II230720</name>
</gene>
<sequence>MTRSETKLLLQLFNYANHTSKSMKSGVIDDALGFLNAVKVTFQNNMQKYDQFLKVLRDFSAKRIYISRVKSKLKMLFKGHKSLILEFNSFVPKKHQIKLLSLDNGELAELPWDVLDIICEKLDFDDLFSFPGVCKNWWTFHKSNFLSSQEPLLVRFTGYHTHSYSFISIHNKKVYDLNMMNCFQQPKCVYVGVSSGFFIFARENNSFVLFNPFTRKELVIHATFTVNHITIYQYQALLAFEKCSQEYVLLLLCKESSRLYAYQSRYSRWCIYSTLKPEEVVVDFVVFNNIIYVVTNNANIGVLNLNSRNIKFLNLKNTPDKLPSKTSFNLANCDDQLLLIHLQLYSRRQVYKIDLSTMNYVKMKSLGDIALFYVSRKNCRALSNPQRFGYRSNYVYEVNSFSKCGMYDWNDHRLSYYKRSAGDFNFDWCFRHFVCQGSVRSDFNLFDWCFTHLKYQVDYSLVE</sequence>
<comment type="subcellular location">
    <subcellularLocation>
        <location evidence="1 3">Nucleus</location>
    </subcellularLocation>
</comment>
<evidence type="ECO:0000256" key="3">
    <source>
        <dbReference type="PROSITE-ProRule" id="PRU00810"/>
    </source>
</evidence>
<evidence type="ECO:0000256" key="1">
    <source>
        <dbReference type="ARBA" id="ARBA00004123"/>
    </source>
</evidence>
<dbReference type="Pfam" id="PF02671">
    <property type="entry name" value="PAH"/>
    <property type="match status" value="1"/>
</dbReference>
<dbReference type="Pfam" id="PF00646">
    <property type="entry name" value="F-box"/>
    <property type="match status" value="1"/>
</dbReference>
<dbReference type="GO" id="GO:0005634">
    <property type="term" value="C:nucleus"/>
    <property type="evidence" value="ECO:0007669"/>
    <property type="project" value="UniProtKB-SubCell"/>
</dbReference>
<dbReference type="InterPro" id="IPR003822">
    <property type="entry name" value="PAH"/>
</dbReference>
<dbReference type="AlphaFoldDB" id="A0AAV0ZRG6"/>
<dbReference type="EMBL" id="OX451737">
    <property type="protein sequence ID" value="CAI8600592.1"/>
    <property type="molecule type" value="Genomic_DNA"/>
</dbReference>
<evidence type="ECO:0000259" key="4">
    <source>
        <dbReference type="PROSITE" id="PS50181"/>
    </source>
</evidence>
<dbReference type="SUPFAM" id="SSF47762">
    <property type="entry name" value="PAH2 domain"/>
    <property type="match status" value="1"/>
</dbReference>
<evidence type="ECO:0000313" key="5">
    <source>
        <dbReference type="EMBL" id="CAI8600591.1"/>
    </source>
</evidence>
<evidence type="ECO:0000313" key="6">
    <source>
        <dbReference type="EMBL" id="CAI8600592.1"/>
    </source>
</evidence>
<dbReference type="InterPro" id="IPR005174">
    <property type="entry name" value="KIB1-4_b-propeller"/>
</dbReference>
<dbReference type="SUPFAM" id="SSF81383">
    <property type="entry name" value="F-box domain"/>
    <property type="match status" value="1"/>
</dbReference>
<reference evidence="6 7" key="1">
    <citation type="submission" date="2023-01" db="EMBL/GenBank/DDBJ databases">
        <authorList>
            <person name="Kreplak J."/>
        </authorList>
    </citation>
    <scope>NUCLEOTIDE SEQUENCE [LARGE SCALE GENOMIC DNA]</scope>
</reference>
<proteinExistence type="predicted"/>